<feature type="chain" id="PRO_5040825911" description="GH16 domain-containing protein" evidence="1">
    <location>
        <begin position="24"/>
        <end position="343"/>
    </location>
</feature>
<evidence type="ECO:0000313" key="4">
    <source>
        <dbReference type="Proteomes" id="UP001140453"/>
    </source>
</evidence>
<proteinExistence type="predicted"/>
<protein>
    <recommendedName>
        <fullName evidence="2">GH16 domain-containing protein</fullName>
    </recommendedName>
</protein>
<keyword evidence="4" id="KW-1185">Reference proteome</keyword>
<organism evidence="3 4">
    <name type="scientific">Gnomoniopsis smithogilvyi</name>
    <dbReference type="NCBI Taxonomy" id="1191159"/>
    <lineage>
        <taxon>Eukaryota</taxon>
        <taxon>Fungi</taxon>
        <taxon>Dikarya</taxon>
        <taxon>Ascomycota</taxon>
        <taxon>Pezizomycotina</taxon>
        <taxon>Sordariomycetes</taxon>
        <taxon>Sordariomycetidae</taxon>
        <taxon>Diaporthales</taxon>
        <taxon>Gnomoniaceae</taxon>
        <taxon>Gnomoniopsis</taxon>
    </lineage>
</organism>
<dbReference type="AlphaFoldDB" id="A0A9W8YZA5"/>
<dbReference type="CDD" id="cd02181">
    <property type="entry name" value="GH16_fungal_Lam16A_glucanase"/>
    <property type="match status" value="1"/>
</dbReference>
<dbReference type="InterPro" id="IPR000757">
    <property type="entry name" value="Beta-glucanase-like"/>
</dbReference>
<feature type="domain" description="GH16" evidence="2">
    <location>
        <begin position="46"/>
        <end position="287"/>
    </location>
</feature>
<dbReference type="PANTHER" id="PTHR10963:SF24">
    <property type="entry name" value="GLYCOSIDASE C21B10.07-RELATED"/>
    <property type="match status" value="1"/>
</dbReference>
<sequence length="343" mass="36395">MASRLQIISLIWTSSLLITNAAAALSLTRSYTGSDFLEGFDFRDTAYYNSLGYEDGDPTDGFVDYQSASAAASQGLAKVTSTGQIYLGVDNTTVLSTSAQGRASVRLESKETFDVGTLLIADIAHMPANVCGVWPSFWSYNFAENPVAEIDIIEGGGEAGLQAQNIVSLHTCGACEFTNIGGTDERSECNLGGGGEWCVDGDDVNWDGCGSTGNAQSYGTAFNAADGGVYATYVESQRLRIWSWPRASVPADITAGNPDPDSWSTPSSDFQTANGGCDVGAYFKDQTIIINTDFCGSNIDADTWTAETSCSNAASTCAEFVAENPESFGEVYWLFNSIDLYSG</sequence>
<dbReference type="GO" id="GO:0009251">
    <property type="term" value="P:glucan catabolic process"/>
    <property type="evidence" value="ECO:0007669"/>
    <property type="project" value="TreeGrafter"/>
</dbReference>
<feature type="signal peptide" evidence="1">
    <location>
        <begin position="1"/>
        <end position="23"/>
    </location>
</feature>
<comment type="caution">
    <text evidence="3">The sequence shown here is derived from an EMBL/GenBank/DDBJ whole genome shotgun (WGS) entry which is preliminary data.</text>
</comment>
<dbReference type="PROSITE" id="PS51762">
    <property type="entry name" value="GH16_2"/>
    <property type="match status" value="1"/>
</dbReference>
<accession>A0A9W8YZA5</accession>
<keyword evidence="1" id="KW-0732">Signal</keyword>
<evidence type="ECO:0000259" key="2">
    <source>
        <dbReference type="PROSITE" id="PS51762"/>
    </source>
</evidence>
<dbReference type="EMBL" id="JAPEVB010000001">
    <property type="protein sequence ID" value="KAJ4396011.1"/>
    <property type="molecule type" value="Genomic_DNA"/>
</dbReference>
<dbReference type="Pfam" id="PF26113">
    <property type="entry name" value="GH16_XgeA"/>
    <property type="match status" value="1"/>
</dbReference>
<name>A0A9W8YZA5_9PEZI</name>
<dbReference type="InterPro" id="IPR050546">
    <property type="entry name" value="Glycosyl_Hydrlase_16"/>
</dbReference>
<dbReference type="SUPFAM" id="SSF49899">
    <property type="entry name" value="Concanavalin A-like lectins/glucanases"/>
    <property type="match status" value="1"/>
</dbReference>
<dbReference type="GO" id="GO:0004553">
    <property type="term" value="F:hydrolase activity, hydrolyzing O-glycosyl compounds"/>
    <property type="evidence" value="ECO:0007669"/>
    <property type="project" value="InterPro"/>
</dbReference>
<evidence type="ECO:0000313" key="3">
    <source>
        <dbReference type="EMBL" id="KAJ4396011.1"/>
    </source>
</evidence>
<dbReference type="Gene3D" id="2.60.120.200">
    <property type="match status" value="1"/>
</dbReference>
<gene>
    <name evidence="3" type="ORF">N0V93_000227</name>
</gene>
<dbReference type="InterPro" id="IPR013320">
    <property type="entry name" value="ConA-like_dom_sf"/>
</dbReference>
<reference evidence="3" key="1">
    <citation type="submission" date="2022-10" db="EMBL/GenBank/DDBJ databases">
        <title>Tapping the CABI collections for fungal endophytes: first genome assemblies for Collariella, Neodidymelliopsis, Ascochyta clinopodiicola, Didymella pomorum, Didymosphaeria variabile, Neocosmospora piperis and Neocucurbitaria cava.</title>
        <authorList>
            <person name="Hill R."/>
        </authorList>
    </citation>
    <scope>NUCLEOTIDE SEQUENCE</scope>
    <source>
        <strain evidence="3">IMI 355082</strain>
    </source>
</reference>
<dbReference type="Proteomes" id="UP001140453">
    <property type="component" value="Unassembled WGS sequence"/>
</dbReference>
<dbReference type="PANTHER" id="PTHR10963">
    <property type="entry name" value="GLYCOSYL HYDROLASE-RELATED"/>
    <property type="match status" value="1"/>
</dbReference>
<dbReference type="OrthoDB" id="192832at2759"/>
<evidence type="ECO:0000256" key="1">
    <source>
        <dbReference type="SAM" id="SignalP"/>
    </source>
</evidence>